<dbReference type="RefSeq" id="WP_241461999.1">
    <property type="nucleotide sequence ID" value="NZ_AZRA01000073.1"/>
</dbReference>
<evidence type="ECO:0008006" key="3">
    <source>
        <dbReference type="Google" id="ProtNLM"/>
    </source>
</evidence>
<dbReference type="InterPro" id="IPR025245">
    <property type="entry name" value="DUF4197"/>
</dbReference>
<dbReference type="EMBL" id="AZRA01000073">
    <property type="protein sequence ID" value="KDB51596.1"/>
    <property type="molecule type" value="Genomic_DNA"/>
</dbReference>
<comment type="caution">
    <text evidence="1">The sequence shown here is derived from an EMBL/GenBank/DDBJ whole genome shotgun (WGS) entry which is preliminary data.</text>
</comment>
<dbReference type="Proteomes" id="UP000026714">
    <property type="component" value="Unassembled WGS sequence"/>
</dbReference>
<gene>
    <name evidence="1" type="ORF">X805_27960</name>
</gene>
<evidence type="ECO:0000313" key="1">
    <source>
        <dbReference type="EMBL" id="KDB51596.1"/>
    </source>
</evidence>
<dbReference type="STRING" id="34103.SAMN05421778_109114"/>
<evidence type="ECO:0000313" key="2">
    <source>
        <dbReference type="Proteomes" id="UP000026714"/>
    </source>
</evidence>
<organism evidence="1 2">
    <name type="scientific">Sphaerotilus natans subsp. natans DSM 6575</name>
    <dbReference type="NCBI Taxonomy" id="1286631"/>
    <lineage>
        <taxon>Bacteria</taxon>
        <taxon>Pseudomonadati</taxon>
        <taxon>Pseudomonadota</taxon>
        <taxon>Betaproteobacteria</taxon>
        <taxon>Burkholderiales</taxon>
        <taxon>Sphaerotilaceae</taxon>
        <taxon>Sphaerotilus</taxon>
    </lineage>
</organism>
<protein>
    <recommendedName>
        <fullName evidence="3">DUF4197 domain-containing protein</fullName>
    </recommendedName>
</protein>
<accession>A0A059KJI2</accession>
<keyword evidence="2" id="KW-1185">Reference proteome</keyword>
<sequence>MSRSPSSVDLMIAPARLPRRGLLALGLLGLAPFAWRPAQALGEGEAAQGLRAALERGAGVAVDTLGRDGGYLNNPLVRIALPEGLQQAAQLMRTLGQGARVDALETAMNRAAEQAVPQAKSLLVGAVKSMSVKDALQVLQGGETAATEFFRERTRTPMGEKFLPIVTAATQQVSLAQKYNAIAGQAQKLGLLGEQHASIERYVTERALDGVYTMIAEEEKKIRQDPIGTGSRILKSVFGALK</sequence>
<proteinExistence type="predicted"/>
<dbReference type="Pfam" id="PF13852">
    <property type="entry name" value="DUF4197"/>
    <property type="match status" value="1"/>
</dbReference>
<reference evidence="1 2" key="1">
    <citation type="journal article" date="2014" name="FEMS Microbiol. Ecol.">
        <title>Sphaerotilus natans encrusted with nanoball-shaped Fe(III) oxide minerals formed by nitrate-reducing mixotrophic Fe(II) oxidation.</title>
        <authorList>
            <person name="Park S."/>
            <person name="Kim D.H."/>
            <person name="Lee J.H."/>
            <person name="Hur H.G."/>
        </authorList>
    </citation>
    <scope>NUCLEOTIDE SEQUENCE [LARGE SCALE GENOMIC DNA]</scope>
    <source>
        <strain evidence="1 2">DSM 6575</strain>
    </source>
</reference>
<dbReference type="eggNOG" id="ENOG502Z7PK">
    <property type="taxonomic scope" value="Bacteria"/>
</dbReference>
<name>A0A059KJI2_9BURK</name>
<dbReference type="AlphaFoldDB" id="A0A059KJI2"/>